<dbReference type="Proteomes" id="UP000276133">
    <property type="component" value="Unassembled WGS sequence"/>
</dbReference>
<name>A0A3M7PT92_BRAPC</name>
<sequence>SHKKKLFFDFLNFNLKLETLNEYKGRKLGIIKKHLFAKVFSELIRSLPRLSDLELIQMLFNENIKRFELKNH</sequence>
<gene>
    <name evidence="1" type="ORF">BpHYR1_053087</name>
</gene>
<dbReference type="AlphaFoldDB" id="A0A3M7PT92"/>
<dbReference type="EMBL" id="REGN01009135">
    <property type="protein sequence ID" value="RNA01878.1"/>
    <property type="molecule type" value="Genomic_DNA"/>
</dbReference>
<comment type="caution">
    <text evidence="1">The sequence shown here is derived from an EMBL/GenBank/DDBJ whole genome shotgun (WGS) entry which is preliminary data.</text>
</comment>
<evidence type="ECO:0000313" key="2">
    <source>
        <dbReference type="Proteomes" id="UP000276133"/>
    </source>
</evidence>
<feature type="non-terminal residue" evidence="1">
    <location>
        <position position="1"/>
    </location>
</feature>
<protein>
    <submittedName>
        <fullName evidence="1">Uncharacterized protein</fullName>
    </submittedName>
</protein>
<accession>A0A3M7PT92</accession>
<keyword evidence="2" id="KW-1185">Reference proteome</keyword>
<organism evidence="1 2">
    <name type="scientific">Brachionus plicatilis</name>
    <name type="common">Marine rotifer</name>
    <name type="synonym">Brachionus muelleri</name>
    <dbReference type="NCBI Taxonomy" id="10195"/>
    <lineage>
        <taxon>Eukaryota</taxon>
        <taxon>Metazoa</taxon>
        <taxon>Spiralia</taxon>
        <taxon>Gnathifera</taxon>
        <taxon>Rotifera</taxon>
        <taxon>Eurotatoria</taxon>
        <taxon>Monogononta</taxon>
        <taxon>Pseudotrocha</taxon>
        <taxon>Ploima</taxon>
        <taxon>Brachionidae</taxon>
        <taxon>Brachionus</taxon>
    </lineage>
</organism>
<evidence type="ECO:0000313" key="1">
    <source>
        <dbReference type="EMBL" id="RNA01878.1"/>
    </source>
</evidence>
<reference evidence="1 2" key="1">
    <citation type="journal article" date="2018" name="Sci. Rep.">
        <title>Genomic signatures of local adaptation to the degree of environmental predictability in rotifers.</title>
        <authorList>
            <person name="Franch-Gras L."/>
            <person name="Hahn C."/>
            <person name="Garcia-Roger E.M."/>
            <person name="Carmona M.J."/>
            <person name="Serra M."/>
            <person name="Gomez A."/>
        </authorList>
    </citation>
    <scope>NUCLEOTIDE SEQUENCE [LARGE SCALE GENOMIC DNA]</scope>
    <source>
        <strain evidence="1">HYR1</strain>
    </source>
</reference>
<proteinExistence type="predicted"/>